<dbReference type="Pfam" id="PF00392">
    <property type="entry name" value="GntR"/>
    <property type="match status" value="1"/>
</dbReference>
<protein>
    <submittedName>
        <fullName evidence="6">GntR family transcriptional regulator</fullName>
    </submittedName>
</protein>
<dbReference type="PANTHER" id="PTHR43537">
    <property type="entry name" value="TRANSCRIPTIONAL REGULATOR, GNTR FAMILY"/>
    <property type="match status" value="1"/>
</dbReference>
<keyword evidence="3" id="KW-0804">Transcription</keyword>
<comment type="caution">
    <text evidence="6">The sequence shown here is derived from an EMBL/GenBank/DDBJ whole genome shotgun (WGS) entry which is preliminary data.</text>
</comment>
<dbReference type="RefSeq" id="WP_134760768.1">
    <property type="nucleotide sequence ID" value="NZ_SOZD01000001.1"/>
</dbReference>
<reference evidence="6 7" key="1">
    <citation type="submission" date="2019-03" db="EMBL/GenBank/DDBJ databases">
        <title>Jiella endophytica sp. nov., a novel endophytic bacterium isolated from root of Ficus microcarpa Linn. f.</title>
        <authorList>
            <person name="Tuo L."/>
        </authorList>
    </citation>
    <scope>NUCLEOTIDE SEQUENCE [LARGE SCALE GENOMIC DNA]</scope>
    <source>
        <strain evidence="6 7">CBS5Q-3</strain>
    </source>
</reference>
<organism evidence="6 7">
    <name type="scientific">Jiella endophytica</name>
    <dbReference type="NCBI Taxonomy" id="2558362"/>
    <lineage>
        <taxon>Bacteria</taxon>
        <taxon>Pseudomonadati</taxon>
        <taxon>Pseudomonadota</taxon>
        <taxon>Alphaproteobacteria</taxon>
        <taxon>Hyphomicrobiales</taxon>
        <taxon>Aurantimonadaceae</taxon>
        <taxon>Jiella</taxon>
    </lineage>
</organism>
<dbReference type="SUPFAM" id="SSF48008">
    <property type="entry name" value="GntR ligand-binding domain-like"/>
    <property type="match status" value="1"/>
</dbReference>
<accession>A0A4Y8RVF1</accession>
<name>A0A4Y8RVF1_9HYPH</name>
<dbReference type="Gene3D" id="1.10.10.10">
    <property type="entry name" value="Winged helix-like DNA-binding domain superfamily/Winged helix DNA-binding domain"/>
    <property type="match status" value="1"/>
</dbReference>
<evidence type="ECO:0000256" key="2">
    <source>
        <dbReference type="ARBA" id="ARBA00023125"/>
    </source>
</evidence>
<dbReference type="PROSITE" id="PS50949">
    <property type="entry name" value="HTH_GNTR"/>
    <property type="match status" value="1"/>
</dbReference>
<dbReference type="OrthoDB" id="9788098at2"/>
<dbReference type="GO" id="GO:0003677">
    <property type="term" value="F:DNA binding"/>
    <property type="evidence" value="ECO:0007669"/>
    <property type="project" value="UniProtKB-KW"/>
</dbReference>
<evidence type="ECO:0000313" key="6">
    <source>
        <dbReference type="EMBL" id="TFF27807.1"/>
    </source>
</evidence>
<feature type="domain" description="HTH gntR-type" evidence="5">
    <location>
        <begin position="31"/>
        <end position="98"/>
    </location>
</feature>
<keyword evidence="1" id="KW-0805">Transcription regulation</keyword>
<dbReference type="EMBL" id="SOZD01000001">
    <property type="protein sequence ID" value="TFF27807.1"/>
    <property type="molecule type" value="Genomic_DNA"/>
</dbReference>
<evidence type="ECO:0000256" key="1">
    <source>
        <dbReference type="ARBA" id="ARBA00023015"/>
    </source>
</evidence>
<sequence length="246" mass="27062">MDNSATTRIPDDTAPTAPEPPAARRPAPASRGKSGEIRDILEQEIVTGERPAGERLDEQAVASRFGVSRTPVREAINQLASAGLVEQIPNRGAFVRETGLADLVEMFEVMAELEAMAGRLAARRIDAKGRARLQAALEACESAAERNAPDAYYYDNERFHEAIYDACGNGFLASEARRLHQRLKAFRRLQLRVPQRIRQSLAEHRRIVAAIAAGDGERAEAELKVHIMVQGERFADLVASLKPREG</sequence>
<dbReference type="InterPro" id="IPR036390">
    <property type="entry name" value="WH_DNA-bd_sf"/>
</dbReference>
<dbReference type="InterPro" id="IPR036388">
    <property type="entry name" value="WH-like_DNA-bd_sf"/>
</dbReference>
<evidence type="ECO:0000256" key="4">
    <source>
        <dbReference type="SAM" id="MobiDB-lite"/>
    </source>
</evidence>
<dbReference type="PANTHER" id="PTHR43537:SF49">
    <property type="entry name" value="TRANSCRIPTIONAL REGULATORY PROTEIN"/>
    <property type="match status" value="1"/>
</dbReference>
<evidence type="ECO:0000259" key="5">
    <source>
        <dbReference type="PROSITE" id="PS50949"/>
    </source>
</evidence>
<proteinExistence type="predicted"/>
<dbReference type="InterPro" id="IPR011711">
    <property type="entry name" value="GntR_C"/>
</dbReference>
<dbReference type="InterPro" id="IPR008920">
    <property type="entry name" value="TF_FadR/GntR_C"/>
</dbReference>
<dbReference type="Pfam" id="PF07729">
    <property type="entry name" value="FCD"/>
    <property type="match status" value="1"/>
</dbReference>
<dbReference type="SMART" id="SM00345">
    <property type="entry name" value="HTH_GNTR"/>
    <property type="match status" value="1"/>
</dbReference>
<dbReference type="GO" id="GO:0003700">
    <property type="term" value="F:DNA-binding transcription factor activity"/>
    <property type="evidence" value="ECO:0007669"/>
    <property type="project" value="InterPro"/>
</dbReference>
<dbReference type="CDD" id="cd07377">
    <property type="entry name" value="WHTH_GntR"/>
    <property type="match status" value="1"/>
</dbReference>
<evidence type="ECO:0000313" key="7">
    <source>
        <dbReference type="Proteomes" id="UP000298179"/>
    </source>
</evidence>
<dbReference type="AlphaFoldDB" id="A0A4Y8RVF1"/>
<gene>
    <name evidence="6" type="ORF">E3C22_04970</name>
</gene>
<dbReference type="InterPro" id="IPR000524">
    <property type="entry name" value="Tscrpt_reg_HTH_GntR"/>
</dbReference>
<dbReference type="PRINTS" id="PR00035">
    <property type="entry name" value="HTHGNTR"/>
</dbReference>
<keyword evidence="7" id="KW-1185">Reference proteome</keyword>
<dbReference type="SUPFAM" id="SSF46785">
    <property type="entry name" value="Winged helix' DNA-binding domain"/>
    <property type="match status" value="1"/>
</dbReference>
<keyword evidence="2" id="KW-0238">DNA-binding</keyword>
<dbReference type="Gene3D" id="1.20.120.530">
    <property type="entry name" value="GntR ligand-binding domain-like"/>
    <property type="match status" value="1"/>
</dbReference>
<evidence type="ECO:0000256" key="3">
    <source>
        <dbReference type="ARBA" id="ARBA00023163"/>
    </source>
</evidence>
<dbReference type="Proteomes" id="UP000298179">
    <property type="component" value="Unassembled WGS sequence"/>
</dbReference>
<feature type="region of interest" description="Disordered" evidence="4">
    <location>
        <begin position="1"/>
        <end position="38"/>
    </location>
</feature>
<dbReference type="SMART" id="SM00895">
    <property type="entry name" value="FCD"/>
    <property type="match status" value="1"/>
</dbReference>